<dbReference type="AlphaFoldDB" id="A0AB38R7B2"/>
<dbReference type="Proteomes" id="UP000831484">
    <property type="component" value="Chromosome"/>
</dbReference>
<evidence type="ECO:0000313" key="1">
    <source>
        <dbReference type="EMBL" id="UPU40816.1"/>
    </source>
</evidence>
<evidence type="ECO:0000313" key="2">
    <source>
        <dbReference type="Proteomes" id="UP000831484"/>
    </source>
</evidence>
<dbReference type="InterPro" id="IPR056250">
    <property type="entry name" value="AEP-like"/>
</dbReference>
<keyword evidence="2" id="KW-1185">Reference proteome</keyword>
<gene>
    <name evidence="1" type="ORF">M0639_17220</name>
</gene>
<sequence>MTMKFVDTSSHWELCREESLGLEDMLPSLLANAGVGEVNLVTVARGSSLRGREISEEARGLTAAARAEHRERGFGFWDFVLSSVTKASDDTRIALIRRALQHSAAEQQDALSVDEFVSLLVDGAFQSLPARTVVSITSRITGRTDTVPLHLPMLDFAIHADYSSDQTAVDVAGALGLSGDLYRSGTSYHLICDRPVDQLTLHQVLGRAQLLSPIIDHRWAAHQIIDGFCALRISTDLERHTSRHRLIASTRDCGTVDKQIVP</sequence>
<organism evidence="1 2">
    <name type="scientific">Rhodococcus qingshengii JCM 15477</name>
    <dbReference type="NCBI Taxonomy" id="1303681"/>
    <lineage>
        <taxon>Bacteria</taxon>
        <taxon>Bacillati</taxon>
        <taxon>Actinomycetota</taxon>
        <taxon>Actinomycetes</taxon>
        <taxon>Mycobacteriales</taxon>
        <taxon>Nocardiaceae</taxon>
        <taxon>Rhodococcus</taxon>
        <taxon>Rhodococcus erythropolis group</taxon>
    </lineage>
</organism>
<name>A0AB38R7B2_RHOSG</name>
<accession>A0AB38R7B2</accession>
<dbReference type="Pfam" id="PF24387">
    <property type="entry name" value="AEP-like"/>
    <property type="match status" value="1"/>
</dbReference>
<dbReference type="RefSeq" id="WP_042445882.1">
    <property type="nucleotide sequence ID" value="NZ_CP096563.1"/>
</dbReference>
<proteinExistence type="predicted"/>
<protein>
    <submittedName>
        <fullName evidence="1">Uncharacterized protein</fullName>
    </submittedName>
</protein>
<reference evidence="2" key="1">
    <citation type="journal article" date="2022" name="Environ. Microbiol.">
        <title>Functional analysis, diversity, and distribution of carbendazim hydrolases MheI and CbmA, responsible for the initial step in carbendazim degradation.</title>
        <authorList>
            <person name="Zhang M."/>
            <person name="Bai X."/>
            <person name="Li Q."/>
            <person name="Zhang L."/>
            <person name="Zhu Q."/>
            <person name="Gao S."/>
            <person name="Ke Z."/>
            <person name="Jiang M."/>
            <person name="Hu J."/>
            <person name="Qiu J."/>
            <person name="Hong Q."/>
        </authorList>
    </citation>
    <scope>NUCLEOTIDE SEQUENCE [LARGE SCALE GENOMIC DNA]</scope>
    <source>
        <strain evidence="2">djl-6</strain>
    </source>
</reference>
<dbReference type="EMBL" id="CP096563">
    <property type="protein sequence ID" value="UPU40816.1"/>
    <property type="molecule type" value="Genomic_DNA"/>
</dbReference>